<feature type="transmembrane region" description="Helical" evidence="1">
    <location>
        <begin position="90"/>
        <end position="111"/>
    </location>
</feature>
<dbReference type="RefSeq" id="WP_015009319.1">
    <property type="nucleotide sequence ID" value="NC_018704.1"/>
</dbReference>
<dbReference type="AlphaFoldDB" id="K0IWJ5"/>
<evidence type="ECO:0000313" key="3">
    <source>
        <dbReference type="Proteomes" id="UP000006294"/>
    </source>
</evidence>
<name>K0IWJ5_AMPXN</name>
<evidence type="ECO:0008006" key="4">
    <source>
        <dbReference type="Google" id="ProtNLM"/>
    </source>
</evidence>
<feature type="transmembrane region" description="Helical" evidence="1">
    <location>
        <begin position="171"/>
        <end position="192"/>
    </location>
</feature>
<gene>
    <name evidence="2" type="ordered locus">AXY_05820</name>
</gene>
<dbReference type="OrthoDB" id="2375893at2"/>
<sequence>MDNIFSRPKQFGEILDLTFRIIKDHFGKLFLLLLAFNSPVIITQLIVQIMSGRGLIRDVAEGENFIEQFINTYAVTDVELFDQTEITGNLIILLISLFIYPLATATVYLIVKKIKNSQDYELKEIVQQSFTRFWPLLGSYILFGLITFFVFVIPIGIGVGLIVYSFTAGSILVGLLMILVLLGALLGCLLLITRWSFYLPISLFDRAPGLSESFQLTKGRTWMTFGLYITLFLITTFISSAVEVLSIFLGLSILYSLIISIVGVFTSMIFAVGTAVIYFDLKVRQSGNDLKQMIDQYQ</sequence>
<feature type="transmembrane region" description="Helical" evidence="1">
    <location>
        <begin position="29"/>
        <end position="50"/>
    </location>
</feature>
<evidence type="ECO:0000313" key="2">
    <source>
        <dbReference type="EMBL" id="BAM46714.1"/>
    </source>
</evidence>
<organism evidence="2 3">
    <name type="scientific">Amphibacillus xylanus (strain ATCC 51415 / DSM 6626 / JCM 7361 / LMG 17667 / NBRC 15112 / Ep01)</name>
    <dbReference type="NCBI Taxonomy" id="698758"/>
    <lineage>
        <taxon>Bacteria</taxon>
        <taxon>Bacillati</taxon>
        <taxon>Bacillota</taxon>
        <taxon>Bacilli</taxon>
        <taxon>Bacillales</taxon>
        <taxon>Bacillaceae</taxon>
        <taxon>Amphibacillus</taxon>
    </lineage>
</organism>
<proteinExistence type="predicted"/>
<feature type="transmembrane region" description="Helical" evidence="1">
    <location>
        <begin position="254"/>
        <end position="279"/>
    </location>
</feature>
<keyword evidence="1" id="KW-1133">Transmembrane helix</keyword>
<keyword evidence="1" id="KW-0472">Membrane</keyword>
<dbReference type="eggNOG" id="ENOG502ZS1Z">
    <property type="taxonomic scope" value="Bacteria"/>
</dbReference>
<feature type="transmembrane region" description="Helical" evidence="1">
    <location>
        <begin position="132"/>
        <end position="165"/>
    </location>
</feature>
<dbReference type="KEGG" id="axl:AXY_05820"/>
<reference evidence="2 3" key="1">
    <citation type="submission" date="2011-01" db="EMBL/GenBank/DDBJ databases">
        <title>Whole genome sequence of Amphibacillus xylinus NBRC 15112.</title>
        <authorList>
            <person name="Nakazawa H."/>
            <person name="Katano Y."/>
            <person name="Nakamura S."/>
            <person name="Sasagawa M."/>
            <person name="Fukada J."/>
            <person name="Arai T."/>
            <person name="Sasakura N."/>
            <person name="Mochizuki D."/>
            <person name="Hosoyama A."/>
            <person name="Harada K."/>
            <person name="Horikawa H."/>
            <person name="Kato Y."/>
            <person name="Harada T."/>
            <person name="Sasaki K."/>
            <person name="Sekiguchi M."/>
            <person name="Hodoyama M."/>
            <person name="Nishiko R."/>
            <person name="Narita H."/>
            <person name="Hanamaki A."/>
            <person name="Hata C."/>
            <person name="Konno Y."/>
            <person name="Niimura Y."/>
            <person name="Yamazaki S."/>
            <person name="Fujita N."/>
        </authorList>
    </citation>
    <scope>NUCLEOTIDE SEQUENCE [LARGE SCALE GENOMIC DNA]</scope>
    <source>
        <strain evidence="3">ATCC 51415 / DSM 6626 / JCM 7361 / LMG 17667 / NBRC 15112 / Ep01</strain>
    </source>
</reference>
<keyword evidence="1" id="KW-0812">Transmembrane</keyword>
<feature type="transmembrane region" description="Helical" evidence="1">
    <location>
        <begin position="225"/>
        <end position="248"/>
    </location>
</feature>
<accession>K0IWJ5</accession>
<keyword evidence="3" id="KW-1185">Reference proteome</keyword>
<dbReference type="HOGENOM" id="CLU_815528_0_0_9"/>
<protein>
    <recommendedName>
        <fullName evidence="4">Glycerophosphoryl diester phosphodiesterase membrane domain-containing protein</fullName>
    </recommendedName>
</protein>
<dbReference type="Proteomes" id="UP000006294">
    <property type="component" value="Chromosome"/>
</dbReference>
<evidence type="ECO:0000256" key="1">
    <source>
        <dbReference type="SAM" id="Phobius"/>
    </source>
</evidence>
<dbReference type="STRING" id="698758.AXY_05820"/>
<dbReference type="EMBL" id="AP012050">
    <property type="protein sequence ID" value="BAM46714.1"/>
    <property type="molecule type" value="Genomic_DNA"/>
</dbReference>